<dbReference type="SUPFAM" id="SSF56801">
    <property type="entry name" value="Acetyl-CoA synthetase-like"/>
    <property type="match status" value="1"/>
</dbReference>
<comment type="caution">
    <text evidence="4">The sequence shown here is derived from an EMBL/GenBank/DDBJ whole genome shotgun (WGS) entry which is preliminary data.</text>
</comment>
<dbReference type="InterPro" id="IPR051414">
    <property type="entry name" value="Adenylate-forming_Reductase"/>
</dbReference>
<dbReference type="PANTHER" id="PTHR43439">
    <property type="entry name" value="PHENYLACETATE-COENZYME A LIGASE"/>
    <property type="match status" value="1"/>
</dbReference>
<name>A0ABQ3VDR8_9CHLR</name>
<dbReference type="Gene3D" id="3.30.300.30">
    <property type="match status" value="1"/>
</dbReference>
<dbReference type="CDD" id="cd05913">
    <property type="entry name" value="PaaK"/>
    <property type="match status" value="1"/>
</dbReference>
<keyword evidence="1 4" id="KW-0436">Ligase</keyword>
<dbReference type="InterPro" id="IPR045851">
    <property type="entry name" value="AMP-bd_C_sf"/>
</dbReference>
<comment type="catalytic activity">
    <reaction evidence="1">
        <text>2-phenylacetate + ATP + CoA = phenylacetyl-CoA + AMP + diphosphate</text>
        <dbReference type="Rhea" id="RHEA:20956"/>
        <dbReference type="ChEBI" id="CHEBI:18401"/>
        <dbReference type="ChEBI" id="CHEBI:30616"/>
        <dbReference type="ChEBI" id="CHEBI:33019"/>
        <dbReference type="ChEBI" id="CHEBI:57287"/>
        <dbReference type="ChEBI" id="CHEBI:57390"/>
        <dbReference type="ChEBI" id="CHEBI:456215"/>
        <dbReference type="EC" id="6.2.1.30"/>
    </reaction>
</comment>
<dbReference type="Proteomes" id="UP000635565">
    <property type="component" value="Unassembled WGS sequence"/>
</dbReference>
<dbReference type="InterPro" id="IPR042099">
    <property type="entry name" value="ANL_N_sf"/>
</dbReference>
<proteinExistence type="inferred from homology"/>
<organism evidence="4 5">
    <name type="scientific">Dictyobacter formicarum</name>
    <dbReference type="NCBI Taxonomy" id="2778368"/>
    <lineage>
        <taxon>Bacteria</taxon>
        <taxon>Bacillati</taxon>
        <taxon>Chloroflexota</taxon>
        <taxon>Ktedonobacteria</taxon>
        <taxon>Ktedonobacterales</taxon>
        <taxon>Dictyobacteraceae</taxon>
        <taxon>Dictyobacter</taxon>
    </lineage>
</organism>
<dbReference type="GO" id="GO:0016874">
    <property type="term" value="F:ligase activity"/>
    <property type="evidence" value="ECO:0007669"/>
    <property type="project" value="UniProtKB-KW"/>
</dbReference>
<evidence type="ECO:0000256" key="1">
    <source>
        <dbReference type="PIRNR" id="PIRNR006444"/>
    </source>
</evidence>
<feature type="domain" description="AMP-dependent synthetase/ligase" evidence="2">
    <location>
        <begin position="86"/>
        <end position="294"/>
    </location>
</feature>
<dbReference type="PANTHER" id="PTHR43439:SF1">
    <property type="entry name" value="PHENYLACETATE-COENZYME A LIGASE"/>
    <property type="match status" value="1"/>
</dbReference>
<dbReference type="Pfam" id="PF14535">
    <property type="entry name" value="AMP-binding_C_2"/>
    <property type="match status" value="1"/>
</dbReference>
<sequence>MAWNEEVAARDYLPAEERQQLQLKRLQHTVQRVYTSVPFYQQAMDALQIHPSHINSLADLHRLPFTTRYDLIEHYPLGLLSVPREQLSRIHASSGTRSKAKIVGYTRRDIDIWGEVCARSLACAGLQPGDILHNAYGYGLFTGGLGLHYGGEYLGMTVVPMSSGSTQRQVTFLHDMQATALCCTPSYALTIAETLSALGMSAQDLHLKCGIFGAEPWTKALCQQIEDRLGLHALDIYGLSEIIGPGVAMECIQSHQDKQADRSLHIFEDHFLPEIIDPATGEALPYGAEGELVFTTITKEGMPLLRYRTGDLCTLIAEPCTCGRTLVRMSQIKGRVDDMLIIRGINVFPAEIKRILFGFAELAPYYQILIERKHTLDSAVVQTEITPSMQTAISPQEVDSATWTDNEQIQQLQKRITQVFYAQLHLHIDIQIQPTGTLPRSEGKAIRVIDRRPT</sequence>
<keyword evidence="5" id="KW-1185">Reference proteome</keyword>
<evidence type="ECO:0000313" key="5">
    <source>
        <dbReference type="Proteomes" id="UP000635565"/>
    </source>
</evidence>
<dbReference type="InterPro" id="IPR011880">
    <property type="entry name" value="PA_CoA_ligase"/>
</dbReference>
<comment type="pathway">
    <text evidence="1">Aromatic compound metabolism; phenylacetate degradation.</text>
</comment>
<keyword evidence="1" id="KW-0547">Nucleotide-binding</keyword>
<dbReference type="Gene3D" id="3.40.50.12780">
    <property type="entry name" value="N-terminal domain of ligase-like"/>
    <property type="match status" value="1"/>
</dbReference>
<comment type="similarity">
    <text evidence="1">Belongs to the phenylacetyl-CoA ligase family.</text>
</comment>
<dbReference type="EMBL" id="BNJJ01000004">
    <property type="protein sequence ID" value="GHO83889.1"/>
    <property type="molecule type" value="Genomic_DNA"/>
</dbReference>
<gene>
    <name evidence="4" type="ORF">KSZ_18950</name>
</gene>
<feature type="domain" description="AMP-dependent ligase C-terminal" evidence="3">
    <location>
        <begin position="344"/>
        <end position="452"/>
    </location>
</feature>
<protein>
    <recommendedName>
        <fullName evidence="1">Phenylacetate-coenzyme A ligase</fullName>
        <ecNumber evidence="1">6.2.1.30</ecNumber>
    </recommendedName>
    <alternativeName>
        <fullName evidence="1">Phenylacetyl-CoA ligase</fullName>
    </alternativeName>
</protein>
<dbReference type="Pfam" id="PF00501">
    <property type="entry name" value="AMP-binding"/>
    <property type="match status" value="1"/>
</dbReference>
<evidence type="ECO:0000313" key="4">
    <source>
        <dbReference type="EMBL" id="GHO83889.1"/>
    </source>
</evidence>
<dbReference type="RefSeq" id="WP_201361525.1">
    <property type="nucleotide sequence ID" value="NZ_BNJJ01000004.1"/>
</dbReference>
<dbReference type="InterPro" id="IPR028154">
    <property type="entry name" value="AMP-dep_Lig_C"/>
</dbReference>
<evidence type="ECO:0000259" key="3">
    <source>
        <dbReference type="Pfam" id="PF14535"/>
    </source>
</evidence>
<evidence type="ECO:0000259" key="2">
    <source>
        <dbReference type="Pfam" id="PF00501"/>
    </source>
</evidence>
<dbReference type="InterPro" id="IPR000873">
    <property type="entry name" value="AMP-dep_synth/lig_dom"/>
</dbReference>
<dbReference type="EC" id="6.2.1.30" evidence="1"/>
<comment type="function">
    <text evidence="1">Catalyzes the activation of phenylacetic acid (PA) to phenylacetyl-CoA (PA-CoA).</text>
</comment>
<reference evidence="4 5" key="1">
    <citation type="journal article" date="2021" name="Int. J. Syst. Evol. Microbiol.">
        <title>Reticulibacter mediterranei gen. nov., sp. nov., within the new family Reticulibacteraceae fam. nov., and Ktedonospora formicarum gen. nov., sp. nov., Ktedonobacter robiniae sp. nov., Dictyobacter formicarum sp. nov. and Dictyobacter arantiisoli sp. nov., belonging to the class Ktedonobacteria.</title>
        <authorList>
            <person name="Yabe S."/>
            <person name="Zheng Y."/>
            <person name="Wang C.M."/>
            <person name="Sakai Y."/>
            <person name="Abe K."/>
            <person name="Yokota A."/>
            <person name="Donadio S."/>
            <person name="Cavaletti L."/>
            <person name="Monciardini P."/>
        </authorList>
    </citation>
    <scope>NUCLEOTIDE SEQUENCE [LARGE SCALE GENOMIC DNA]</scope>
    <source>
        <strain evidence="4 5">SOSP1-9</strain>
    </source>
</reference>
<accession>A0ABQ3VDR8</accession>
<dbReference type="PIRSF" id="PIRSF006444">
    <property type="entry name" value="PaaK"/>
    <property type="match status" value="1"/>
</dbReference>